<name>A0ABU6NN14_9BACI</name>
<dbReference type="Proteomes" id="UP001341820">
    <property type="component" value="Unassembled WGS sequence"/>
</dbReference>
<accession>A0ABU6NN14</accession>
<dbReference type="RefSeq" id="WP_081762162.1">
    <property type="nucleotide sequence ID" value="NZ_CP042163.1"/>
</dbReference>
<organism evidence="1 2">
    <name type="scientific">Shouchella miscanthi</name>
    <dbReference type="NCBI Taxonomy" id="2598861"/>
    <lineage>
        <taxon>Bacteria</taxon>
        <taxon>Bacillati</taxon>
        <taxon>Bacillota</taxon>
        <taxon>Bacilli</taxon>
        <taxon>Bacillales</taxon>
        <taxon>Bacillaceae</taxon>
        <taxon>Shouchella</taxon>
    </lineage>
</organism>
<keyword evidence="2" id="KW-1185">Reference proteome</keyword>
<protein>
    <submittedName>
        <fullName evidence="1">YrzI family small protein</fullName>
    </submittedName>
</protein>
<sequence length="45" mass="5606">MTFSILFFSIHIKKRTYSKKELETIVYNNKAMERLEEIRTTYYMH</sequence>
<proteinExistence type="predicted"/>
<comment type="caution">
    <text evidence="1">The sequence shown here is derived from an EMBL/GenBank/DDBJ whole genome shotgun (WGS) entry which is preliminary data.</text>
</comment>
<reference evidence="1 2" key="1">
    <citation type="submission" date="2023-03" db="EMBL/GenBank/DDBJ databases">
        <title>Bacillus Genome Sequencing.</title>
        <authorList>
            <person name="Dunlap C."/>
        </authorList>
    </citation>
    <scope>NUCLEOTIDE SEQUENCE [LARGE SCALE GENOMIC DNA]</scope>
    <source>
        <strain evidence="1 2">B-4107</strain>
    </source>
</reference>
<dbReference type="Pfam" id="PF09501">
    <property type="entry name" value="Bac_small_YrzI"/>
    <property type="match status" value="1"/>
</dbReference>
<evidence type="ECO:0000313" key="2">
    <source>
        <dbReference type="Proteomes" id="UP001341820"/>
    </source>
</evidence>
<evidence type="ECO:0000313" key="1">
    <source>
        <dbReference type="EMBL" id="MED4129588.1"/>
    </source>
</evidence>
<dbReference type="EMBL" id="JAROAS010000036">
    <property type="protein sequence ID" value="MED4129588.1"/>
    <property type="molecule type" value="Genomic_DNA"/>
</dbReference>
<dbReference type="InterPro" id="IPR012655">
    <property type="entry name" value="YrzI"/>
</dbReference>
<gene>
    <name evidence="1" type="ORF">P5F74_15745</name>
</gene>